<evidence type="ECO:0000256" key="1">
    <source>
        <dbReference type="SAM" id="MobiDB-lite"/>
    </source>
</evidence>
<accession>A0A5J4YYP9</accession>
<feature type="compositionally biased region" description="Polar residues" evidence="1">
    <location>
        <begin position="35"/>
        <end position="66"/>
    </location>
</feature>
<sequence length="211" mass="23760">MMLKGRMLRAVARCEPMQITRLHYPAFLCTQPGQNAPENEAGSTTDMTTMSGESLPTSNVGESKTGSIDVDRYDTPVAFMHRLREMLEKNETVQILAAEEAMPVAISSALLLERDGWLTTSSEASLDFKFDVDTSEQETENEGDSFFFKPKRKEKPRLENMRESMSMTVTRSTDFFSKSRELDQHPSSPFEELAQELGSRMNAPRQGTPEC</sequence>
<feature type="region of interest" description="Disordered" evidence="1">
    <location>
        <begin position="35"/>
        <end position="67"/>
    </location>
</feature>
<proteinExistence type="predicted"/>
<dbReference type="Proteomes" id="UP000324585">
    <property type="component" value="Unassembled WGS sequence"/>
</dbReference>
<keyword evidence="3" id="KW-1185">Reference proteome</keyword>
<dbReference type="AlphaFoldDB" id="A0A5J4YYP9"/>
<comment type="caution">
    <text evidence="2">The sequence shown here is derived from an EMBL/GenBank/DDBJ whole genome shotgun (WGS) entry which is preliminary data.</text>
</comment>
<reference evidence="3" key="1">
    <citation type="journal article" date="2019" name="Nat. Commun.">
        <title>Expansion of phycobilisome linker gene families in mesophilic red algae.</title>
        <authorList>
            <person name="Lee J."/>
            <person name="Kim D."/>
            <person name="Bhattacharya D."/>
            <person name="Yoon H.S."/>
        </authorList>
    </citation>
    <scope>NUCLEOTIDE SEQUENCE [LARGE SCALE GENOMIC DNA]</scope>
    <source>
        <strain evidence="3">CCMP 1328</strain>
    </source>
</reference>
<organism evidence="2 3">
    <name type="scientific">Porphyridium purpureum</name>
    <name type="common">Red alga</name>
    <name type="synonym">Porphyridium cruentum</name>
    <dbReference type="NCBI Taxonomy" id="35688"/>
    <lineage>
        <taxon>Eukaryota</taxon>
        <taxon>Rhodophyta</taxon>
        <taxon>Bangiophyceae</taxon>
        <taxon>Porphyridiales</taxon>
        <taxon>Porphyridiaceae</taxon>
        <taxon>Porphyridium</taxon>
    </lineage>
</organism>
<dbReference type="EMBL" id="VRMN01000002">
    <property type="protein sequence ID" value="KAA8496741.1"/>
    <property type="molecule type" value="Genomic_DNA"/>
</dbReference>
<gene>
    <name evidence="2" type="ORF">FVE85_0470</name>
</gene>
<evidence type="ECO:0000313" key="3">
    <source>
        <dbReference type="Proteomes" id="UP000324585"/>
    </source>
</evidence>
<evidence type="ECO:0000313" key="2">
    <source>
        <dbReference type="EMBL" id="KAA8496741.1"/>
    </source>
</evidence>
<feature type="region of interest" description="Disordered" evidence="1">
    <location>
        <begin position="177"/>
        <end position="211"/>
    </location>
</feature>
<protein>
    <submittedName>
        <fullName evidence="2">Uncharacterized protein</fullName>
    </submittedName>
</protein>
<name>A0A5J4YYP9_PORPP</name>